<reference evidence="1 2" key="1">
    <citation type="submission" date="2018-06" db="EMBL/GenBank/DDBJ databases">
        <authorList>
            <person name="Strepis N."/>
        </authorList>
    </citation>
    <scope>NUCLEOTIDE SEQUENCE [LARGE SCALE GENOMIC DNA]</scope>
    <source>
        <strain evidence="1">LUCI</strain>
    </source>
</reference>
<protein>
    <submittedName>
        <fullName evidence="1">Radical sam alpha/beta horseshoe</fullName>
    </submittedName>
</protein>
<evidence type="ECO:0000313" key="1">
    <source>
        <dbReference type="EMBL" id="VBB05244.1"/>
    </source>
</evidence>
<proteinExistence type="predicted"/>
<organism evidence="1 2">
    <name type="scientific">Lucifera butyrica</name>
    <dbReference type="NCBI Taxonomy" id="1351585"/>
    <lineage>
        <taxon>Bacteria</taxon>
        <taxon>Bacillati</taxon>
        <taxon>Bacillota</taxon>
        <taxon>Negativicutes</taxon>
        <taxon>Veillonellales</taxon>
        <taxon>Veillonellaceae</taxon>
        <taxon>Lucifera</taxon>
    </lineage>
</organism>
<dbReference type="InterPro" id="IPR058240">
    <property type="entry name" value="rSAM_sf"/>
</dbReference>
<dbReference type="EMBL" id="UPPP01000054">
    <property type="protein sequence ID" value="VBB05244.1"/>
    <property type="molecule type" value="Genomic_DNA"/>
</dbReference>
<dbReference type="AlphaFoldDB" id="A0A498R1D5"/>
<dbReference type="Proteomes" id="UP000277811">
    <property type="component" value="Unassembled WGS sequence"/>
</dbReference>
<accession>A0A498R1D5</accession>
<evidence type="ECO:0000313" key="2">
    <source>
        <dbReference type="Proteomes" id="UP000277811"/>
    </source>
</evidence>
<sequence>MMKIGIVDADLLGHGTRHPNIALMKISAYKKAAGHTVQLVKSYEELGLDFTAGFFSPGEVIGLYDEIYLGKVFTFTPIPPGITAGKNVIYGGTGFLPEECPDLAYEVEHHRPDYHLYDDYVRQEIARGLKKNRFADYMEYSIGFATRGCFRKCAFCVNKKYDKVFFHAPVKEFFDPSRKYIYLWDDNILGYEKWRHVFDELEEIGRPFQFRQGMDMRLMTEERAAVISRARYRGDYIFAFDHLKDRELIENRLKIWKKYCTGTTKLYILCGFESQDAQDIEGVFERIAILMRYRCLPYIMRYDAYKTSEWRGIYINLARWCNQPNFFKKKSFREYCEVNGGGSSTMRYLQDFEKKYPRIARKYFDLKYEAAPICF</sequence>
<dbReference type="SUPFAM" id="SSF102114">
    <property type="entry name" value="Radical SAM enzymes"/>
    <property type="match status" value="1"/>
</dbReference>
<gene>
    <name evidence="1" type="ORF">LUCI_0451</name>
</gene>
<dbReference type="RefSeq" id="WP_207856857.1">
    <property type="nucleotide sequence ID" value="NZ_UPPP01000054.1"/>
</dbReference>
<name>A0A498R1D5_9FIRM</name>
<keyword evidence="2" id="KW-1185">Reference proteome</keyword>